<dbReference type="OrthoDB" id="1470350at2759"/>
<keyword evidence="4" id="KW-0408">Iron</keyword>
<dbReference type="GO" id="GO:0020037">
    <property type="term" value="F:heme binding"/>
    <property type="evidence" value="ECO:0007669"/>
    <property type="project" value="InterPro"/>
</dbReference>
<sequence>MDTEAVNNARHGLRLLLVTLLLTSIGFFIYYVYRQALPKPLPGIPCDEVAAKKVLGSLPSMFSHWKQHGVVMPWLTGHNLKHNPPLVQFFGAPFAQPTVILSDFQESQDILLRRGKECDRADRTLQSFEGMIPHHHLAMRTNGPRFKGNKELVRYLMSPKFLHEASAVQIYEKSLALIDLWSLKVKTSGGKPFPARQDIFDAALDMVSGAAFGFKDDLSITKRQLNHFLSNGVKFKEHENGSVDFHGFLFFGYIVAGHETTSSSLSWALKFIADHQTEQDKLRQALWEAFPDAAAEKRVPNVKITTTHVPYLDGIIDECMRLETSQTKITVGSWSVDDMHLFKPERWLKTGDSGELVYDS</sequence>
<dbReference type="SUPFAM" id="SSF48264">
    <property type="entry name" value="Cytochrome P450"/>
    <property type="match status" value="1"/>
</dbReference>
<evidence type="ECO:0000256" key="1">
    <source>
        <dbReference type="ARBA" id="ARBA00010617"/>
    </source>
</evidence>
<evidence type="ECO:0000256" key="2">
    <source>
        <dbReference type="ARBA" id="ARBA00022617"/>
    </source>
</evidence>
<dbReference type="Proteomes" id="UP000738349">
    <property type="component" value="Unassembled WGS sequence"/>
</dbReference>
<comment type="caution">
    <text evidence="6">The sequence shown here is derived from an EMBL/GenBank/DDBJ whole genome shotgun (WGS) entry which is preliminary data.</text>
</comment>
<evidence type="ECO:0000256" key="4">
    <source>
        <dbReference type="ARBA" id="ARBA00023004"/>
    </source>
</evidence>
<feature type="transmembrane region" description="Helical" evidence="5">
    <location>
        <begin position="12"/>
        <end position="33"/>
    </location>
</feature>
<reference evidence="6" key="1">
    <citation type="journal article" date="2021" name="Nat. Commun.">
        <title>Genetic determinants of endophytism in the Arabidopsis root mycobiome.</title>
        <authorList>
            <person name="Mesny F."/>
            <person name="Miyauchi S."/>
            <person name="Thiergart T."/>
            <person name="Pickel B."/>
            <person name="Atanasova L."/>
            <person name="Karlsson M."/>
            <person name="Huettel B."/>
            <person name="Barry K.W."/>
            <person name="Haridas S."/>
            <person name="Chen C."/>
            <person name="Bauer D."/>
            <person name="Andreopoulos W."/>
            <person name="Pangilinan J."/>
            <person name="LaButti K."/>
            <person name="Riley R."/>
            <person name="Lipzen A."/>
            <person name="Clum A."/>
            <person name="Drula E."/>
            <person name="Henrissat B."/>
            <person name="Kohler A."/>
            <person name="Grigoriev I.V."/>
            <person name="Martin F.M."/>
            <person name="Hacquard S."/>
        </authorList>
    </citation>
    <scope>NUCLEOTIDE SEQUENCE</scope>
    <source>
        <strain evidence="6">MPI-CAGE-AT-0147</strain>
    </source>
</reference>
<dbReference type="AlphaFoldDB" id="A0A9P9DTZ8"/>
<proteinExistence type="inferred from homology"/>
<accession>A0A9P9DTZ8</accession>
<dbReference type="Pfam" id="PF00067">
    <property type="entry name" value="p450"/>
    <property type="match status" value="1"/>
</dbReference>
<name>A0A9P9DTZ8_9HYPO</name>
<protein>
    <submittedName>
        <fullName evidence="6">Cytochrome P450</fullName>
    </submittedName>
</protein>
<keyword evidence="3" id="KW-0479">Metal-binding</keyword>
<dbReference type="InterPro" id="IPR001128">
    <property type="entry name" value="Cyt_P450"/>
</dbReference>
<evidence type="ECO:0000256" key="5">
    <source>
        <dbReference type="SAM" id="Phobius"/>
    </source>
</evidence>
<dbReference type="InterPro" id="IPR050121">
    <property type="entry name" value="Cytochrome_P450_monoxygenase"/>
</dbReference>
<evidence type="ECO:0000256" key="3">
    <source>
        <dbReference type="ARBA" id="ARBA00022723"/>
    </source>
</evidence>
<keyword evidence="7" id="KW-1185">Reference proteome</keyword>
<organism evidence="6 7">
    <name type="scientific">Dactylonectria macrodidyma</name>
    <dbReference type="NCBI Taxonomy" id="307937"/>
    <lineage>
        <taxon>Eukaryota</taxon>
        <taxon>Fungi</taxon>
        <taxon>Dikarya</taxon>
        <taxon>Ascomycota</taxon>
        <taxon>Pezizomycotina</taxon>
        <taxon>Sordariomycetes</taxon>
        <taxon>Hypocreomycetidae</taxon>
        <taxon>Hypocreales</taxon>
        <taxon>Nectriaceae</taxon>
        <taxon>Dactylonectria</taxon>
    </lineage>
</organism>
<keyword evidence="5" id="KW-0472">Membrane</keyword>
<dbReference type="InterPro" id="IPR036396">
    <property type="entry name" value="Cyt_P450_sf"/>
</dbReference>
<dbReference type="GO" id="GO:0004497">
    <property type="term" value="F:monooxygenase activity"/>
    <property type="evidence" value="ECO:0007669"/>
    <property type="project" value="InterPro"/>
</dbReference>
<comment type="similarity">
    <text evidence="1">Belongs to the cytochrome P450 family.</text>
</comment>
<keyword evidence="2" id="KW-0349">Heme</keyword>
<evidence type="ECO:0000313" key="6">
    <source>
        <dbReference type="EMBL" id="KAH7126009.1"/>
    </source>
</evidence>
<dbReference type="EMBL" id="JAGMUV010000020">
    <property type="protein sequence ID" value="KAH7126009.1"/>
    <property type="molecule type" value="Genomic_DNA"/>
</dbReference>
<keyword evidence="5" id="KW-0812">Transmembrane</keyword>
<keyword evidence="5" id="KW-1133">Transmembrane helix</keyword>
<gene>
    <name evidence="6" type="ORF">EDB81DRAFT_910783</name>
</gene>
<evidence type="ECO:0000313" key="7">
    <source>
        <dbReference type="Proteomes" id="UP000738349"/>
    </source>
</evidence>
<dbReference type="Gene3D" id="1.10.630.10">
    <property type="entry name" value="Cytochrome P450"/>
    <property type="match status" value="2"/>
</dbReference>
<dbReference type="GO" id="GO:0005506">
    <property type="term" value="F:iron ion binding"/>
    <property type="evidence" value="ECO:0007669"/>
    <property type="project" value="InterPro"/>
</dbReference>
<dbReference type="GO" id="GO:0016705">
    <property type="term" value="F:oxidoreductase activity, acting on paired donors, with incorporation or reduction of molecular oxygen"/>
    <property type="evidence" value="ECO:0007669"/>
    <property type="project" value="InterPro"/>
</dbReference>
<dbReference type="PANTHER" id="PTHR24305:SF166">
    <property type="entry name" value="CYTOCHROME P450 12A4, MITOCHONDRIAL-RELATED"/>
    <property type="match status" value="1"/>
</dbReference>
<dbReference type="PANTHER" id="PTHR24305">
    <property type="entry name" value="CYTOCHROME P450"/>
    <property type="match status" value="1"/>
</dbReference>